<evidence type="ECO:0000256" key="6">
    <source>
        <dbReference type="ARBA" id="ARBA00022692"/>
    </source>
</evidence>
<evidence type="ECO:0000256" key="5">
    <source>
        <dbReference type="ARBA" id="ARBA00022679"/>
    </source>
</evidence>
<evidence type="ECO:0000256" key="10">
    <source>
        <dbReference type="ARBA" id="ARBA00022989"/>
    </source>
</evidence>
<dbReference type="PROSITE" id="PS50109">
    <property type="entry name" value="HIS_KIN"/>
    <property type="match status" value="1"/>
</dbReference>
<dbReference type="Proteomes" id="UP000029391">
    <property type="component" value="Unassembled WGS sequence"/>
</dbReference>
<evidence type="ECO:0000259" key="14">
    <source>
        <dbReference type="PROSITE" id="PS50109"/>
    </source>
</evidence>
<dbReference type="OrthoDB" id="9809567at2"/>
<keyword evidence="12 13" id="KW-0472">Membrane</keyword>
<comment type="caution">
    <text evidence="16">The sequence shown here is derived from an EMBL/GenBank/DDBJ whole genome shotgun (WGS) entry which is preliminary data.</text>
</comment>
<evidence type="ECO:0000256" key="1">
    <source>
        <dbReference type="ARBA" id="ARBA00000085"/>
    </source>
</evidence>
<proteinExistence type="predicted"/>
<dbReference type="GO" id="GO:0000155">
    <property type="term" value="F:phosphorelay sensor kinase activity"/>
    <property type="evidence" value="ECO:0007669"/>
    <property type="project" value="InterPro"/>
</dbReference>
<dbReference type="CDD" id="cd16954">
    <property type="entry name" value="HATPase_PhoQ-like"/>
    <property type="match status" value="1"/>
</dbReference>
<comment type="catalytic activity">
    <reaction evidence="1">
        <text>ATP + protein L-histidine = ADP + protein N-phospho-L-histidine.</text>
        <dbReference type="EC" id="2.7.13.3"/>
    </reaction>
</comment>
<dbReference type="CDD" id="cd00082">
    <property type="entry name" value="HisKA"/>
    <property type="match status" value="1"/>
</dbReference>
<dbReference type="PANTHER" id="PTHR45436:SF5">
    <property type="entry name" value="SENSOR HISTIDINE KINASE TRCS"/>
    <property type="match status" value="1"/>
</dbReference>
<keyword evidence="5" id="KW-0808">Transferase</keyword>
<dbReference type="InterPro" id="IPR036890">
    <property type="entry name" value="HATPase_C_sf"/>
</dbReference>
<dbReference type="Gene3D" id="1.10.287.130">
    <property type="match status" value="1"/>
</dbReference>
<dbReference type="EMBL" id="AWXU01000021">
    <property type="protein sequence ID" value="KFN50255.1"/>
    <property type="molecule type" value="Genomic_DNA"/>
</dbReference>
<accession>A0A091C0V0</accession>
<dbReference type="Pfam" id="PF02518">
    <property type="entry name" value="HATPase_c"/>
    <property type="match status" value="1"/>
</dbReference>
<name>A0A091C0V0_9GAMM</name>
<evidence type="ECO:0000259" key="15">
    <source>
        <dbReference type="PROSITE" id="PS50885"/>
    </source>
</evidence>
<evidence type="ECO:0000313" key="17">
    <source>
        <dbReference type="Proteomes" id="UP000029391"/>
    </source>
</evidence>
<dbReference type="STRING" id="1121013.GCA_000426365_01759"/>
<dbReference type="InterPro" id="IPR005467">
    <property type="entry name" value="His_kinase_dom"/>
</dbReference>
<dbReference type="InterPro" id="IPR036097">
    <property type="entry name" value="HisK_dim/P_sf"/>
</dbReference>
<evidence type="ECO:0000256" key="12">
    <source>
        <dbReference type="ARBA" id="ARBA00023136"/>
    </source>
</evidence>
<keyword evidence="9" id="KW-0067">ATP-binding</keyword>
<evidence type="ECO:0000256" key="9">
    <source>
        <dbReference type="ARBA" id="ARBA00022840"/>
    </source>
</evidence>
<dbReference type="eggNOG" id="COG0642">
    <property type="taxonomic scope" value="Bacteria"/>
</dbReference>
<dbReference type="Gene3D" id="3.30.565.10">
    <property type="entry name" value="Histidine kinase-like ATPase, C-terminal domain"/>
    <property type="match status" value="1"/>
</dbReference>
<keyword evidence="17" id="KW-1185">Reference proteome</keyword>
<keyword evidence="8" id="KW-0418">Kinase</keyword>
<dbReference type="SUPFAM" id="SSF55874">
    <property type="entry name" value="ATPase domain of HSP90 chaperone/DNA topoisomerase II/histidine kinase"/>
    <property type="match status" value="1"/>
</dbReference>
<evidence type="ECO:0000313" key="16">
    <source>
        <dbReference type="EMBL" id="KFN50255.1"/>
    </source>
</evidence>
<evidence type="ECO:0000256" key="3">
    <source>
        <dbReference type="ARBA" id="ARBA00012438"/>
    </source>
</evidence>
<dbReference type="AlphaFoldDB" id="A0A091C0V0"/>
<dbReference type="GO" id="GO:0005886">
    <property type="term" value="C:plasma membrane"/>
    <property type="evidence" value="ECO:0007669"/>
    <property type="project" value="TreeGrafter"/>
</dbReference>
<dbReference type="EC" id="2.7.13.3" evidence="3"/>
<comment type="subcellular location">
    <subcellularLocation>
        <location evidence="2">Membrane</location>
    </subcellularLocation>
</comment>
<protein>
    <recommendedName>
        <fullName evidence="3">histidine kinase</fullName>
        <ecNumber evidence="3">2.7.13.3</ecNumber>
    </recommendedName>
</protein>
<dbReference type="SUPFAM" id="SSF47384">
    <property type="entry name" value="Homodimeric domain of signal transducing histidine kinase"/>
    <property type="match status" value="1"/>
</dbReference>
<dbReference type="SMART" id="SM00387">
    <property type="entry name" value="HATPase_c"/>
    <property type="match status" value="1"/>
</dbReference>
<keyword evidence="4" id="KW-0597">Phosphoprotein</keyword>
<keyword evidence="10 13" id="KW-1133">Transmembrane helix</keyword>
<evidence type="ECO:0000256" key="13">
    <source>
        <dbReference type="SAM" id="Phobius"/>
    </source>
</evidence>
<dbReference type="InterPro" id="IPR004358">
    <property type="entry name" value="Sig_transdc_His_kin-like_C"/>
</dbReference>
<dbReference type="PROSITE" id="PS50885">
    <property type="entry name" value="HAMP"/>
    <property type="match status" value="1"/>
</dbReference>
<dbReference type="PANTHER" id="PTHR45436">
    <property type="entry name" value="SENSOR HISTIDINE KINASE YKOH"/>
    <property type="match status" value="1"/>
</dbReference>
<evidence type="ECO:0000256" key="11">
    <source>
        <dbReference type="ARBA" id="ARBA00023012"/>
    </source>
</evidence>
<gene>
    <name evidence="16" type="ORF">P873_07815</name>
</gene>
<dbReference type="InterPro" id="IPR003660">
    <property type="entry name" value="HAMP_dom"/>
</dbReference>
<dbReference type="InterPro" id="IPR003594">
    <property type="entry name" value="HATPase_dom"/>
</dbReference>
<dbReference type="InterPro" id="IPR050428">
    <property type="entry name" value="TCS_sensor_his_kinase"/>
</dbReference>
<reference evidence="16 17" key="1">
    <citation type="submission" date="2013-09" db="EMBL/GenBank/DDBJ databases">
        <title>Genome sequencing of Arenimonas composti.</title>
        <authorList>
            <person name="Chen F."/>
            <person name="Wang G."/>
        </authorList>
    </citation>
    <scope>NUCLEOTIDE SEQUENCE [LARGE SCALE GENOMIC DNA]</scope>
    <source>
        <strain evidence="16 17">TR7-09</strain>
    </source>
</reference>
<sequence>MRRWRTLSLQARQLLAASLALVAFLGFTGYALDRAFVDTAQNALRVRLETLAIAYVQGSEFDRGRNFIPPEIPPDIRFTLIGQGLYASVRGAGLRWESESVRGRSLPPVELLGPGETRFEGPLRIIDAHGMENAVYSYSMGVVWESVDDFEVTFSVYEDAAQIQAQVIVFRRALWSYLGVATIALLLLQLGVLRWSLLPLRNVEREVARVRAGQSQRLSGWHPRELEAITESVNGLIESERSHLERSRNTLSDLAHSLKTPLAVLRARLEADAGNEELRAEVETQVQRMNEIVSYQLSRAARSGHALFAAPIEIEPRAEEIVAGLEKVYAAKGVLCEFEIDGAARFHGELGDLQELLGNLLENAFKWAGSRVLLRVQGEPAPNRRPGVTFEVEDDGPGIPPDKVERVLQRGVRGDERVQGHGIGLSIVQDIVAAYRGEFSVGRSEELGGARFVVRFPPAI</sequence>
<evidence type="ECO:0000256" key="8">
    <source>
        <dbReference type="ARBA" id="ARBA00022777"/>
    </source>
</evidence>
<keyword evidence="6 13" id="KW-0812">Transmembrane</keyword>
<dbReference type="RefSeq" id="WP_026817005.1">
    <property type="nucleotide sequence ID" value="NZ_AUFF01000003.1"/>
</dbReference>
<evidence type="ECO:0000256" key="7">
    <source>
        <dbReference type="ARBA" id="ARBA00022741"/>
    </source>
</evidence>
<dbReference type="InterPro" id="IPR003661">
    <property type="entry name" value="HisK_dim/P_dom"/>
</dbReference>
<organism evidence="16 17">
    <name type="scientific">Arenimonas composti TR7-09 = DSM 18010</name>
    <dbReference type="NCBI Taxonomy" id="1121013"/>
    <lineage>
        <taxon>Bacteria</taxon>
        <taxon>Pseudomonadati</taxon>
        <taxon>Pseudomonadota</taxon>
        <taxon>Gammaproteobacteria</taxon>
        <taxon>Lysobacterales</taxon>
        <taxon>Lysobacteraceae</taxon>
        <taxon>Arenimonas</taxon>
    </lineage>
</organism>
<dbReference type="InterPro" id="IPR058619">
    <property type="entry name" value="PhoQ/CarS-like_HATPase"/>
</dbReference>
<evidence type="ECO:0000256" key="4">
    <source>
        <dbReference type="ARBA" id="ARBA00022553"/>
    </source>
</evidence>
<feature type="domain" description="HAMP" evidence="15">
    <location>
        <begin position="194"/>
        <end position="245"/>
    </location>
</feature>
<dbReference type="PRINTS" id="PR00344">
    <property type="entry name" value="BCTRLSENSOR"/>
</dbReference>
<keyword evidence="11" id="KW-0902">Two-component regulatory system</keyword>
<feature type="transmembrane region" description="Helical" evidence="13">
    <location>
        <begin position="174"/>
        <end position="195"/>
    </location>
</feature>
<keyword evidence="7" id="KW-0547">Nucleotide-binding</keyword>
<feature type="domain" description="Histidine kinase" evidence="14">
    <location>
        <begin position="253"/>
        <end position="460"/>
    </location>
</feature>
<evidence type="ECO:0000256" key="2">
    <source>
        <dbReference type="ARBA" id="ARBA00004370"/>
    </source>
</evidence>